<protein>
    <submittedName>
        <fullName evidence="1">Uncharacterized protein</fullName>
    </submittedName>
</protein>
<name>A0ACB8CFE1_DERSI</name>
<sequence length="262" mass="29277">MEVKREKGTDEAGPHMPVVDGEIKGRRVSVLRDSGTNTVLVRRSLVDDAEFTGEQTSVVLADGTTRWLPEARVFVSTPYYTGLVIAKCIEEPLYDIVLGNVPGVRRVDDPDPQWSPIRSRRHAWSMISNETDEMSTEGDHDDGNNYTPQGRPCTKDKKYDIVAVAVETRAARASRPLRPLKAWSEDNGPVICYGDNLTDDIARQVGPILGRQPSSEKPAFHRAMRKKHIKADTLRPMPILAHRDSVIPVCVKLEQLYVHTGE</sequence>
<reference evidence="1" key="1">
    <citation type="submission" date="2020-05" db="EMBL/GenBank/DDBJ databases">
        <title>Large-scale comparative analyses of tick genomes elucidate their genetic diversity and vector capacities.</title>
        <authorList>
            <person name="Jia N."/>
            <person name="Wang J."/>
            <person name="Shi W."/>
            <person name="Du L."/>
            <person name="Sun Y."/>
            <person name="Zhan W."/>
            <person name="Jiang J."/>
            <person name="Wang Q."/>
            <person name="Zhang B."/>
            <person name="Ji P."/>
            <person name="Sakyi L.B."/>
            <person name="Cui X."/>
            <person name="Yuan T."/>
            <person name="Jiang B."/>
            <person name="Yang W."/>
            <person name="Lam T.T.-Y."/>
            <person name="Chang Q."/>
            <person name="Ding S."/>
            <person name="Wang X."/>
            <person name="Zhu J."/>
            <person name="Ruan X."/>
            <person name="Zhao L."/>
            <person name="Wei J."/>
            <person name="Que T."/>
            <person name="Du C."/>
            <person name="Cheng J."/>
            <person name="Dai P."/>
            <person name="Han X."/>
            <person name="Huang E."/>
            <person name="Gao Y."/>
            <person name="Liu J."/>
            <person name="Shao H."/>
            <person name="Ye R."/>
            <person name="Li L."/>
            <person name="Wei W."/>
            <person name="Wang X."/>
            <person name="Wang C."/>
            <person name="Yang T."/>
            <person name="Huo Q."/>
            <person name="Li W."/>
            <person name="Guo W."/>
            <person name="Chen H."/>
            <person name="Zhou L."/>
            <person name="Ni X."/>
            <person name="Tian J."/>
            <person name="Zhou Y."/>
            <person name="Sheng Y."/>
            <person name="Liu T."/>
            <person name="Pan Y."/>
            <person name="Xia L."/>
            <person name="Li J."/>
            <person name="Zhao F."/>
            <person name="Cao W."/>
        </authorList>
    </citation>
    <scope>NUCLEOTIDE SEQUENCE</scope>
    <source>
        <strain evidence="1">Dsil-2018</strain>
    </source>
</reference>
<proteinExistence type="predicted"/>
<gene>
    <name evidence="1" type="ORF">HPB49_013988</name>
</gene>
<accession>A0ACB8CFE1</accession>
<organism evidence="1 2">
    <name type="scientific">Dermacentor silvarum</name>
    <name type="common">Tick</name>
    <dbReference type="NCBI Taxonomy" id="543639"/>
    <lineage>
        <taxon>Eukaryota</taxon>
        <taxon>Metazoa</taxon>
        <taxon>Ecdysozoa</taxon>
        <taxon>Arthropoda</taxon>
        <taxon>Chelicerata</taxon>
        <taxon>Arachnida</taxon>
        <taxon>Acari</taxon>
        <taxon>Parasitiformes</taxon>
        <taxon>Ixodida</taxon>
        <taxon>Ixodoidea</taxon>
        <taxon>Ixodidae</taxon>
        <taxon>Rhipicephalinae</taxon>
        <taxon>Dermacentor</taxon>
    </lineage>
</organism>
<keyword evidence="2" id="KW-1185">Reference proteome</keyword>
<dbReference type="Proteomes" id="UP000821865">
    <property type="component" value="Chromosome 7"/>
</dbReference>
<evidence type="ECO:0000313" key="1">
    <source>
        <dbReference type="EMBL" id="KAH7941468.1"/>
    </source>
</evidence>
<dbReference type="EMBL" id="CM023476">
    <property type="protein sequence ID" value="KAH7941468.1"/>
    <property type="molecule type" value="Genomic_DNA"/>
</dbReference>
<evidence type="ECO:0000313" key="2">
    <source>
        <dbReference type="Proteomes" id="UP000821865"/>
    </source>
</evidence>
<comment type="caution">
    <text evidence="1">The sequence shown here is derived from an EMBL/GenBank/DDBJ whole genome shotgun (WGS) entry which is preliminary data.</text>
</comment>